<evidence type="ECO:0000256" key="3">
    <source>
        <dbReference type="ARBA" id="ARBA00023125"/>
    </source>
</evidence>
<dbReference type="Gene3D" id="1.10.880.10">
    <property type="entry name" value="Transcription factor, Skn-1-like, DNA-binding domain"/>
    <property type="match status" value="1"/>
</dbReference>
<dbReference type="SUPFAM" id="SSF47454">
    <property type="entry name" value="A DNA-binding domain in eukaryotic transcription factors"/>
    <property type="match status" value="1"/>
</dbReference>
<keyword evidence="10" id="KW-1185">Reference proteome</keyword>
<dbReference type="PANTHER" id="PTHR24411:SF26">
    <property type="entry name" value="TRANSCRIPTION FACTOR NF-E2 45 KDA SUBUNIT"/>
    <property type="match status" value="1"/>
</dbReference>
<dbReference type="OrthoDB" id="7458135at2759"/>
<feature type="compositionally biased region" description="Low complexity" evidence="7">
    <location>
        <begin position="196"/>
        <end position="211"/>
    </location>
</feature>
<evidence type="ECO:0000313" key="9">
    <source>
        <dbReference type="EMBL" id="KAJ8265693.1"/>
    </source>
</evidence>
<reference evidence="9" key="1">
    <citation type="journal article" date="2023" name="Science">
        <title>Genome structures resolve the early diversification of teleost fishes.</title>
        <authorList>
            <person name="Parey E."/>
            <person name="Louis A."/>
            <person name="Montfort J."/>
            <person name="Bouchez O."/>
            <person name="Roques C."/>
            <person name="Iampietro C."/>
            <person name="Lluch J."/>
            <person name="Castinel A."/>
            <person name="Donnadieu C."/>
            <person name="Desvignes T."/>
            <person name="Floi Bucao C."/>
            <person name="Jouanno E."/>
            <person name="Wen M."/>
            <person name="Mejri S."/>
            <person name="Dirks R."/>
            <person name="Jansen H."/>
            <person name="Henkel C."/>
            <person name="Chen W.J."/>
            <person name="Zahm M."/>
            <person name="Cabau C."/>
            <person name="Klopp C."/>
            <person name="Thompson A.W."/>
            <person name="Robinson-Rechavi M."/>
            <person name="Braasch I."/>
            <person name="Lecointre G."/>
            <person name="Bobe J."/>
            <person name="Postlethwait J.H."/>
            <person name="Berthelot C."/>
            <person name="Roest Crollius H."/>
            <person name="Guiguen Y."/>
        </authorList>
    </citation>
    <scope>NUCLEOTIDE SEQUENCE</scope>
    <source>
        <strain evidence="9">Concon-B</strain>
    </source>
</reference>
<proteinExistence type="inferred from homology"/>
<dbReference type="EMBL" id="JAFJMO010000010">
    <property type="protein sequence ID" value="KAJ8265693.1"/>
    <property type="molecule type" value="Genomic_DNA"/>
</dbReference>
<comment type="caution">
    <text evidence="9">The sequence shown here is derived from an EMBL/GenBank/DDBJ whole genome shotgun (WGS) entry which is preliminary data.</text>
</comment>
<feature type="compositionally biased region" description="Pro residues" evidence="7">
    <location>
        <begin position="278"/>
        <end position="297"/>
    </location>
</feature>
<feature type="compositionally biased region" description="Pro residues" evidence="7">
    <location>
        <begin position="327"/>
        <end position="339"/>
    </location>
</feature>
<dbReference type="GO" id="GO:0000978">
    <property type="term" value="F:RNA polymerase II cis-regulatory region sequence-specific DNA binding"/>
    <property type="evidence" value="ECO:0007669"/>
    <property type="project" value="InterPro"/>
</dbReference>
<dbReference type="InterPro" id="IPR008917">
    <property type="entry name" value="TF_DNA-bd_sf"/>
</dbReference>
<organism evidence="9 10">
    <name type="scientific">Conger conger</name>
    <name type="common">Conger eel</name>
    <name type="synonym">Muraena conger</name>
    <dbReference type="NCBI Taxonomy" id="82655"/>
    <lineage>
        <taxon>Eukaryota</taxon>
        <taxon>Metazoa</taxon>
        <taxon>Chordata</taxon>
        <taxon>Craniata</taxon>
        <taxon>Vertebrata</taxon>
        <taxon>Euteleostomi</taxon>
        <taxon>Actinopterygii</taxon>
        <taxon>Neopterygii</taxon>
        <taxon>Teleostei</taxon>
        <taxon>Anguilliformes</taxon>
        <taxon>Congridae</taxon>
        <taxon>Conger</taxon>
    </lineage>
</organism>
<dbReference type="Proteomes" id="UP001152803">
    <property type="component" value="Unassembled WGS sequence"/>
</dbReference>
<dbReference type="PANTHER" id="PTHR24411">
    <property type="entry name" value="NUCLEAR FACTOR ERYTHROID 2-RELATED FACTOR"/>
    <property type="match status" value="1"/>
</dbReference>
<dbReference type="AlphaFoldDB" id="A0A9Q1DC56"/>
<keyword evidence="3" id="KW-0238">DNA-binding</keyword>
<keyword evidence="6" id="KW-0539">Nucleus</keyword>
<dbReference type="SMART" id="SM00338">
    <property type="entry name" value="BRLZ"/>
    <property type="match status" value="1"/>
</dbReference>
<name>A0A9Q1DC56_CONCO</name>
<dbReference type="InterPro" id="IPR004826">
    <property type="entry name" value="bZIP_Maf"/>
</dbReference>
<evidence type="ECO:0000259" key="8">
    <source>
        <dbReference type="PROSITE" id="PS50217"/>
    </source>
</evidence>
<gene>
    <name evidence="9" type="ORF">COCON_G00147920</name>
</gene>
<dbReference type="CDD" id="cd14720">
    <property type="entry name" value="bZIP_NFE2-like"/>
    <property type="match status" value="1"/>
</dbReference>
<protein>
    <recommendedName>
        <fullName evidence="8">BZIP domain-containing protein</fullName>
    </recommendedName>
</protein>
<evidence type="ECO:0000256" key="1">
    <source>
        <dbReference type="ARBA" id="ARBA00008157"/>
    </source>
</evidence>
<dbReference type="GO" id="GO:0005634">
    <property type="term" value="C:nucleus"/>
    <property type="evidence" value="ECO:0007669"/>
    <property type="project" value="TreeGrafter"/>
</dbReference>
<evidence type="ECO:0000256" key="2">
    <source>
        <dbReference type="ARBA" id="ARBA00023015"/>
    </source>
</evidence>
<evidence type="ECO:0000256" key="7">
    <source>
        <dbReference type="SAM" id="MobiDB-lite"/>
    </source>
</evidence>
<dbReference type="GO" id="GO:0000981">
    <property type="term" value="F:DNA-binding transcription factor activity, RNA polymerase II-specific"/>
    <property type="evidence" value="ECO:0007669"/>
    <property type="project" value="TreeGrafter"/>
</dbReference>
<dbReference type="Pfam" id="PF03131">
    <property type="entry name" value="bZIP_Maf"/>
    <property type="match status" value="1"/>
</dbReference>
<dbReference type="PROSITE" id="PS50217">
    <property type="entry name" value="BZIP"/>
    <property type="match status" value="1"/>
</dbReference>
<keyword evidence="2" id="KW-0805">Transcription regulation</keyword>
<dbReference type="InterPro" id="IPR004827">
    <property type="entry name" value="bZIP"/>
</dbReference>
<sequence length="485" mass="51568">MCSAAECVLPQLLSCEGLGSPARTHGRVPASQSTPGSWVHRTPQVNDMELTWQELMAITELQELEVPNDSTFQPTTYPPCEAMAAFDSFGGGQPAPQTLLHGCGANPTSDFAGHYPEVMSACQHPSEAQYGTLRPHPTGRLFPPTPHPLQPGLPSLLEHVGPGDGPLTDLLGIPHGPTLGFGPYKQQVASDDLESDSGLSLGSSPPLASPGNVANPGAPPYGCAEGGALGYCGGNPPEGGANLCGPSRGRPERFYLSDPQHGANPYAYPAPPSAYYPHCPPSRPSLPRPSTPRPLPCPRTTRTIKGRAPGPPGPVREAQGPGGCPAQPRPEAGPGPEDPLPAGEDRQPPVDDFNELLSKYSLGEAQLALVRDIRRRGKNKVAAQNCRKRKLESIALLEAELGQLRGRREQLSRQRAEFQRGLSLARGRLSDLHAQVFSALRDDRGQPYSPLQYSLQQARDGGFFLVPRSGGDGEAELKTQSFAAH</sequence>
<evidence type="ECO:0000256" key="6">
    <source>
        <dbReference type="ARBA" id="ARBA00023242"/>
    </source>
</evidence>
<feature type="region of interest" description="Disordered" evidence="7">
    <location>
        <begin position="182"/>
        <end position="213"/>
    </location>
</feature>
<feature type="region of interest" description="Disordered" evidence="7">
    <location>
        <begin position="278"/>
        <end position="352"/>
    </location>
</feature>
<comment type="similarity">
    <text evidence="1">Belongs to the bZIP family. CNC subfamily.</text>
</comment>
<evidence type="ECO:0000313" key="10">
    <source>
        <dbReference type="Proteomes" id="UP001152803"/>
    </source>
</evidence>
<evidence type="ECO:0000256" key="4">
    <source>
        <dbReference type="ARBA" id="ARBA00023159"/>
    </source>
</evidence>
<dbReference type="InterPro" id="IPR047167">
    <property type="entry name" value="NFE2-like"/>
</dbReference>
<keyword evidence="4" id="KW-0010">Activator</keyword>
<dbReference type="PROSITE" id="PS00036">
    <property type="entry name" value="BZIP_BASIC"/>
    <property type="match status" value="1"/>
</dbReference>
<keyword evidence="5" id="KW-0804">Transcription</keyword>
<accession>A0A9Q1DC56</accession>
<evidence type="ECO:0000256" key="5">
    <source>
        <dbReference type="ARBA" id="ARBA00023163"/>
    </source>
</evidence>
<feature type="domain" description="BZIP" evidence="8">
    <location>
        <begin position="369"/>
        <end position="432"/>
    </location>
</feature>